<dbReference type="OrthoDB" id="5548359at2759"/>
<keyword evidence="2" id="KW-1185">Reference proteome</keyword>
<dbReference type="EMBL" id="KZ989966">
    <property type="protein sequence ID" value="RKP24933.1"/>
    <property type="molecule type" value="Genomic_DNA"/>
</dbReference>
<dbReference type="PANTHER" id="PTHR13503">
    <property type="entry name" value="NEGATIVE ELONGATION FACTOR COMPLEX MEMBER B"/>
    <property type="match status" value="1"/>
</dbReference>
<reference evidence="2" key="1">
    <citation type="journal article" date="2018" name="Nat. Microbiol.">
        <title>Leveraging single-cell genomics to expand the fungal tree of life.</title>
        <authorList>
            <person name="Ahrendt S.R."/>
            <person name="Quandt C.A."/>
            <person name="Ciobanu D."/>
            <person name="Clum A."/>
            <person name="Salamov A."/>
            <person name="Andreopoulos B."/>
            <person name="Cheng J.F."/>
            <person name="Woyke T."/>
            <person name="Pelin A."/>
            <person name="Henrissat B."/>
            <person name="Reynolds N.K."/>
            <person name="Benny G.L."/>
            <person name="Smith M.E."/>
            <person name="James T.Y."/>
            <person name="Grigoriev I.V."/>
        </authorList>
    </citation>
    <scope>NUCLEOTIDE SEQUENCE [LARGE SCALE GENOMIC DNA]</scope>
    <source>
        <strain evidence="2">Benny S71-1</strain>
    </source>
</reference>
<evidence type="ECO:0000313" key="2">
    <source>
        <dbReference type="Proteomes" id="UP000278143"/>
    </source>
</evidence>
<dbReference type="PANTHER" id="PTHR13503:SF3">
    <property type="entry name" value="NEGATIVE ELONGATION FACTOR B"/>
    <property type="match status" value="1"/>
</dbReference>
<dbReference type="GO" id="GO:0034244">
    <property type="term" value="P:negative regulation of transcription elongation by RNA polymerase II"/>
    <property type="evidence" value="ECO:0007669"/>
    <property type="project" value="TreeGrafter"/>
</dbReference>
<dbReference type="Pfam" id="PF06209">
    <property type="entry name" value="COBRA1"/>
    <property type="match status" value="1"/>
</dbReference>
<evidence type="ECO:0000313" key="1">
    <source>
        <dbReference type="EMBL" id="RKP24933.1"/>
    </source>
</evidence>
<accession>A0A4P9YXS3</accession>
<dbReference type="Proteomes" id="UP000278143">
    <property type="component" value="Unassembled WGS sequence"/>
</dbReference>
<dbReference type="InterPro" id="IPR010405">
    <property type="entry name" value="COBRA1"/>
</dbReference>
<sequence>MALCRKHPEWVPMDAYDELCKGDVYEACPLEMKRRLWLHDHNLFGQYILPTVKEYIEDPAIRTMAGEMRGTDLAASSKERREHATVKKLTRLIGCNLQLYNVCLGLLRSLFIQDGQPMPCMLRFDLLMAMHDGDVREICDVDPCHKLVWSLDACIRTQQLDDRRVDEMRRFFESVKHRGVNEGVYGDLGIVLYDPFASNMIAGQLLQHLHAYAGRLGRVGDMKTDRTIQWASVVLNLGIHALHMIRQREFQIPRVPKSVTSGFFGVLVRVMAEDQRHSHRRWNGTDRPAGIGTEMEGIMRESVVAQMVFAHYILERVQRGDFLALSHALPSFVAALPATLPPCPLLDQLIQSLVTLVMHQHLSTLVAQEAVARLIIEEFLLKCVGRTVIVHDKTIRLIQAILWRVDVTVARTAYNWAVQCAQQGQKVLATDAQRQDTLRSECYAPIIDRSLSTPWRLTRENAPGIFNIVYGAAMDIES</sequence>
<proteinExistence type="predicted"/>
<protein>
    <submittedName>
        <fullName evidence="1">Cofactor of BRCA1</fullName>
    </submittedName>
</protein>
<gene>
    <name evidence="1" type="ORF">SYNPS1DRAFT_29324</name>
</gene>
<dbReference type="GO" id="GO:0032021">
    <property type="term" value="C:NELF complex"/>
    <property type="evidence" value="ECO:0007669"/>
    <property type="project" value="TreeGrafter"/>
</dbReference>
<dbReference type="AlphaFoldDB" id="A0A4P9YXS3"/>
<organism evidence="1 2">
    <name type="scientific">Syncephalis pseudoplumigaleata</name>
    <dbReference type="NCBI Taxonomy" id="1712513"/>
    <lineage>
        <taxon>Eukaryota</taxon>
        <taxon>Fungi</taxon>
        <taxon>Fungi incertae sedis</taxon>
        <taxon>Zoopagomycota</taxon>
        <taxon>Zoopagomycotina</taxon>
        <taxon>Zoopagomycetes</taxon>
        <taxon>Zoopagales</taxon>
        <taxon>Piptocephalidaceae</taxon>
        <taxon>Syncephalis</taxon>
    </lineage>
</organism>
<name>A0A4P9YXS3_9FUNG</name>